<keyword evidence="1" id="KW-0472">Membrane</keyword>
<protein>
    <submittedName>
        <fullName evidence="2">Uncharacterized protein</fullName>
    </submittedName>
</protein>
<name>A0A2A8SR88_PRIMG</name>
<keyword evidence="1" id="KW-1133">Transmembrane helix</keyword>
<reference evidence="2 3" key="1">
    <citation type="submission" date="2017-07" db="EMBL/GenBank/DDBJ databases">
        <title>Isolation and development of strain Bacillus megaterium SR7 for enhanced growth and metabolite production under supercritical carbon dioxide.</title>
        <authorList>
            <person name="Freedman A.J.E."/>
            <person name="Peet K.C."/>
            <person name="Boock J.T."/>
            <person name="Penn K."/>
            <person name="Prather K.L.J."/>
            <person name="Thompson J.R."/>
        </authorList>
    </citation>
    <scope>NUCLEOTIDE SEQUENCE [LARGE SCALE GENOMIC DNA]</scope>
    <source>
        <strain evidence="2 3">SR7</strain>
    </source>
</reference>
<dbReference type="RefSeq" id="WP_025749210.1">
    <property type="nucleotide sequence ID" value="NZ_AZUJ01000001.1"/>
</dbReference>
<dbReference type="AlphaFoldDB" id="A0A2A8SR88"/>
<accession>A0A2A8SR88</accession>
<keyword evidence="1" id="KW-0812">Transmembrane</keyword>
<evidence type="ECO:0000313" key="3">
    <source>
        <dbReference type="Proteomes" id="UP000253834"/>
    </source>
</evidence>
<evidence type="ECO:0000313" key="2">
    <source>
        <dbReference type="EMBL" id="AXI28500.1"/>
    </source>
</evidence>
<feature type="transmembrane region" description="Helical" evidence="1">
    <location>
        <begin position="38"/>
        <end position="57"/>
    </location>
</feature>
<evidence type="ECO:0000256" key="1">
    <source>
        <dbReference type="SAM" id="Phobius"/>
    </source>
</evidence>
<proteinExistence type="predicted"/>
<dbReference type="Proteomes" id="UP000253834">
    <property type="component" value="Chromosome"/>
</dbReference>
<gene>
    <name evidence="2" type="ORF">CIB87_05500</name>
</gene>
<sequence>MAQRIVNMFLSVLAAYGTLILTKNMSIADNIFVTQIVRLIICVVAVIIVTGITTYIFRNKPSNK</sequence>
<accession>A0A0L1M6K1</accession>
<dbReference type="EMBL" id="CP022674">
    <property type="protein sequence ID" value="AXI28500.1"/>
    <property type="molecule type" value="Genomic_DNA"/>
</dbReference>
<organism evidence="2 3">
    <name type="scientific">Priestia megaterium</name>
    <name type="common">Bacillus megaterium</name>
    <dbReference type="NCBI Taxonomy" id="1404"/>
    <lineage>
        <taxon>Bacteria</taxon>
        <taxon>Bacillati</taxon>
        <taxon>Bacillota</taxon>
        <taxon>Bacilli</taxon>
        <taxon>Bacillales</taxon>
        <taxon>Bacillaceae</taxon>
        <taxon>Priestia</taxon>
    </lineage>
</organism>